<dbReference type="InterPro" id="IPR029432">
    <property type="entry name" value="Gp28/Gp37-like_dom"/>
</dbReference>
<accession>A0ABS7HLE3</accession>
<evidence type="ECO:0000313" key="3">
    <source>
        <dbReference type="Proteomes" id="UP001196843"/>
    </source>
</evidence>
<name>A0ABS7HLE3_9MICO</name>
<protein>
    <recommendedName>
        <fullName evidence="1">Gp28/Gp37-like domain-containing protein</fullName>
    </recommendedName>
</protein>
<reference evidence="2 3" key="1">
    <citation type="journal article" date="2021" name="MBio">
        <title>Poor Competitiveness of Bradyrhizobium in Pigeon Pea Root Colonization in Indian Soils.</title>
        <authorList>
            <person name="Chalasani D."/>
            <person name="Basu A."/>
            <person name="Pullabhotla S.V.S.R.N."/>
            <person name="Jorrin B."/>
            <person name="Neal A.L."/>
            <person name="Poole P.S."/>
            <person name="Podile A.R."/>
            <person name="Tkacz A."/>
        </authorList>
    </citation>
    <scope>NUCLEOTIDE SEQUENCE [LARGE SCALE GENOMIC DNA]</scope>
    <source>
        <strain evidence="2 3">HU14</strain>
    </source>
</reference>
<dbReference type="Proteomes" id="UP001196843">
    <property type="component" value="Unassembled WGS sequence"/>
</dbReference>
<evidence type="ECO:0000313" key="2">
    <source>
        <dbReference type="EMBL" id="MBW9093101.1"/>
    </source>
</evidence>
<dbReference type="RefSeq" id="WP_220299823.1">
    <property type="nucleotide sequence ID" value="NZ_JAEUAW010000003.1"/>
</dbReference>
<proteinExistence type="predicted"/>
<feature type="domain" description="Gp28/Gp37-like" evidence="1">
    <location>
        <begin position="29"/>
        <end position="353"/>
    </location>
</feature>
<keyword evidence="3" id="KW-1185">Reference proteome</keyword>
<evidence type="ECO:0000259" key="1">
    <source>
        <dbReference type="Pfam" id="PF14594"/>
    </source>
</evidence>
<dbReference type="Pfam" id="PF14594">
    <property type="entry name" value="Sipho_Gp37"/>
    <property type="match status" value="1"/>
</dbReference>
<gene>
    <name evidence="2" type="ORF">JNB62_05350</name>
</gene>
<dbReference type="EMBL" id="JAEUAW010000003">
    <property type="protein sequence ID" value="MBW9093101.1"/>
    <property type="molecule type" value="Genomic_DNA"/>
</dbReference>
<comment type="caution">
    <text evidence="2">The sequence shown here is derived from an EMBL/GenBank/DDBJ whole genome shotgun (WGS) entry which is preliminary data.</text>
</comment>
<organism evidence="2 3">
    <name type="scientific">Microbacterium jejuense</name>
    <dbReference type="NCBI Taxonomy" id="1263637"/>
    <lineage>
        <taxon>Bacteria</taxon>
        <taxon>Bacillati</taxon>
        <taxon>Actinomycetota</taxon>
        <taxon>Actinomycetes</taxon>
        <taxon>Micrococcales</taxon>
        <taxon>Microbacteriaceae</taxon>
        <taxon>Microbacterium</taxon>
    </lineage>
</organism>
<sequence>MVARKYLQAQFFDSGSSFIRQVIPSKTVATLRWNVASSAYLTLRDDHPIVSTLVGEEGVRCAVWMVTEDGATHNARRLLEGRVGAPAGADAPNGTVTVPVLDDFQELATILGWQVPGALIGGQGASEYWRAAGTSEANAKAAIAANVTRLGLPWDVAPSLGRGLSRPIELRMDPLASTIVPPLVQDRLQLVIERNEDTGRWLVDVREGETFSRPITPQSGVLSNWSWVKQPATATRAVVGGRGDGVAREFALVVDAALEAELGTVLEVFVDARNAEEGASLVPYGEAALADRAAKAGLTAELRETSWFRFPDAYDVGTKVLVQIGALSVEDVISQITVTHDVQSGFSVVPTVGLASEDPQARLVGFINNVATAVRGLERR</sequence>